<evidence type="ECO:0000256" key="3">
    <source>
        <dbReference type="ARBA" id="ARBA00023163"/>
    </source>
</evidence>
<evidence type="ECO:0000259" key="5">
    <source>
        <dbReference type="PROSITE" id="PS50977"/>
    </source>
</evidence>
<evidence type="ECO:0000256" key="1">
    <source>
        <dbReference type="ARBA" id="ARBA00023015"/>
    </source>
</evidence>
<dbReference type="PRINTS" id="PR00455">
    <property type="entry name" value="HTHTETR"/>
</dbReference>
<gene>
    <name evidence="6" type="ORF">GCM10022255_073100</name>
</gene>
<dbReference type="PANTHER" id="PTHR30055">
    <property type="entry name" value="HTH-TYPE TRANSCRIPTIONAL REGULATOR RUTR"/>
    <property type="match status" value="1"/>
</dbReference>
<dbReference type="PROSITE" id="PS50977">
    <property type="entry name" value="HTH_TETR_2"/>
    <property type="match status" value="1"/>
</dbReference>
<feature type="DNA-binding region" description="H-T-H motif" evidence="4">
    <location>
        <begin position="30"/>
        <end position="49"/>
    </location>
</feature>
<feature type="domain" description="HTH tetR-type" evidence="5">
    <location>
        <begin position="7"/>
        <end position="67"/>
    </location>
</feature>
<dbReference type="PANTHER" id="PTHR30055:SF234">
    <property type="entry name" value="HTH-TYPE TRANSCRIPTIONAL REGULATOR BETI"/>
    <property type="match status" value="1"/>
</dbReference>
<keyword evidence="1" id="KW-0805">Transcription regulation</keyword>
<dbReference type="InterPro" id="IPR009057">
    <property type="entry name" value="Homeodomain-like_sf"/>
</dbReference>
<keyword evidence="2 4" id="KW-0238">DNA-binding</keyword>
<dbReference type="InterPro" id="IPR041347">
    <property type="entry name" value="MftR_C"/>
</dbReference>
<dbReference type="SUPFAM" id="SSF46689">
    <property type="entry name" value="Homeodomain-like"/>
    <property type="match status" value="1"/>
</dbReference>
<proteinExistence type="predicted"/>
<sequence>MRERKKQKTRWAIQAHAVRLFVQQGYDATTVEQIAEAAEISPSTFFRYFKTKEDVVIQDRYDEVMADEIRKAPADLPPLEVVRRAILVSFETIDPQEVEQVLQRARLQFQVPALRMRSLDSMQDSIRYLAVPLAERLGRPPDDFRCQAFIGACVGAMINGLMVWVREGSDLLQVRELIDESLSVIADGP</sequence>
<evidence type="ECO:0000256" key="2">
    <source>
        <dbReference type="ARBA" id="ARBA00023125"/>
    </source>
</evidence>
<evidence type="ECO:0000256" key="4">
    <source>
        <dbReference type="PROSITE-ProRule" id="PRU00335"/>
    </source>
</evidence>
<evidence type="ECO:0000313" key="7">
    <source>
        <dbReference type="Proteomes" id="UP001500620"/>
    </source>
</evidence>
<comment type="caution">
    <text evidence="6">The sequence shown here is derived from an EMBL/GenBank/DDBJ whole genome shotgun (WGS) entry which is preliminary data.</text>
</comment>
<dbReference type="Gene3D" id="1.10.357.10">
    <property type="entry name" value="Tetracycline Repressor, domain 2"/>
    <property type="match status" value="1"/>
</dbReference>
<dbReference type="Pfam" id="PF00440">
    <property type="entry name" value="TetR_N"/>
    <property type="match status" value="1"/>
</dbReference>
<accession>A0ABP8DJC3</accession>
<protein>
    <submittedName>
        <fullName evidence="6">TetR family transcriptional regulator</fullName>
    </submittedName>
</protein>
<dbReference type="EMBL" id="BAABAT010000026">
    <property type="protein sequence ID" value="GAA4257199.1"/>
    <property type="molecule type" value="Genomic_DNA"/>
</dbReference>
<dbReference type="Pfam" id="PF17754">
    <property type="entry name" value="TetR_C_14"/>
    <property type="match status" value="1"/>
</dbReference>
<keyword evidence="3" id="KW-0804">Transcription</keyword>
<evidence type="ECO:0000313" key="6">
    <source>
        <dbReference type="EMBL" id="GAA4257199.1"/>
    </source>
</evidence>
<dbReference type="InterPro" id="IPR001647">
    <property type="entry name" value="HTH_TetR"/>
</dbReference>
<dbReference type="Proteomes" id="UP001500620">
    <property type="component" value="Unassembled WGS sequence"/>
</dbReference>
<dbReference type="Gene3D" id="1.10.10.60">
    <property type="entry name" value="Homeodomain-like"/>
    <property type="match status" value="1"/>
</dbReference>
<organism evidence="6 7">
    <name type="scientific">Dactylosporangium darangshiense</name>
    <dbReference type="NCBI Taxonomy" id="579108"/>
    <lineage>
        <taxon>Bacteria</taxon>
        <taxon>Bacillati</taxon>
        <taxon>Actinomycetota</taxon>
        <taxon>Actinomycetes</taxon>
        <taxon>Micromonosporales</taxon>
        <taxon>Micromonosporaceae</taxon>
        <taxon>Dactylosporangium</taxon>
    </lineage>
</organism>
<keyword evidence="7" id="KW-1185">Reference proteome</keyword>
<name>A0ABP8DJC3_9ACTN</name>
<dbReference type="InterPro" id="IPR050109">
    <property type="entry name" value="HTH-type_TetR-like_transc_reg"/>
</dbReference>
<reference evidence="7" key="1">
    <citation type="journal article" date="2019" name="Int. J. Syst. Evol. Microbiol.">
        <title>The Global Catalogue of Microorganisms (GCM) 10K type strain sequencing project: providing services to taxonomists for standard genome sequencing and annotation.</title>
        <authorList>
            <consortium name="The Broad Institute Genomics Platform"/>
            <consortium name="The Broad Institute Genome Sequencing Center for Infectious Disease"/>
            <person name="Wu L."/>
            <person name="Ma J."/>
        </authorList>
    </citation>
    <scope>NUCLEOTIDE SEQUENCE [LARGE SCALE GENOMIC DNA]</scope>
    <source>
        <strain evidence="7">JCM 17441</strain>
    </source>
</reference>